<protein>
    <submittedName>
        <fullName evidence="2">Uncharacterized protein</fullName>
    </submittedName>
</protein>
<gene>
    <name evidence="2" type="ORF">B0T18DRAFT_316638</name>
</gene>
<evidence type="ECO:0000313" key="3">
    <source>
        <dbReference type="Proteomes" id="UP001172155"/>
    </source>
</evidence>
<dbReference type="AlphaFoldDB" id="A0AA40FC13"/>
<reference evidence="2" key="1">
    <citation type="submission" date="2023-06" db="EMBL/GenBank/DDBJ databases">
        <title>Genome-scale phylogeny and comparative genomics of the fungal order Sordariales.</title>
        <authorList>
            <consortium name="Lawrence Berkeley National Laboratory"/>
            <person name="Hensen N."/>
            <person name="Bonometti L."/>
            <person name="Westerberg I."/>
            <person name="Brannstrom I.O."/>
            <person name="Guillou S."/>
            <person name="Cros-Aarteil S."/>
            <person name="Calhoun S."/>
            <person name="Haridas S."/>
            <person name="Kuo A."/>
            <person name="Mondo S."/>
            <person name="Pangilinan J."/>
            <person name="Riley R."/>
            <person name="LaButti K."/>
            <person name="Andreopoulos B."/>
            <person name="Lipzen A."/>
            <person name="Chen C."/>
            <person name="Yanf M."/>
            <person name="Daum C."/>
            <person name="Ng V."/>
            <person name="Clum A."/>
            <person name="Steindorff A."/>
            <person name="Ohm R."/>
            <person name="Martin F."/>
            <person name="Silar P."/>
            <person name="Natvig D."/>
            <person name="Lalanne C."/>
            <person name="Gautier V."/>
            <person name="Ament-velasquez S.L."/>
            <person name="Kruys A."/>
            <person name="Hutchinson M.I."/>
            <person name="Powell A.J."/>
            <person name="Barry K."/>
            <person name="Miller A.N."/>
            <person name="Grigoriev I.V."/>
            <person name="Debuchy R."/>
            <person name="Gladieux P."/>
            <person name="Thoren M.H."/>
            <person name="Johannesson H."/>
        </authorList>
    </citation>
    <scope>NUCLEOTIDE SEQUENCE</scope>
    <source>
        <strain evidence="2">SMH3187-1</strain>
    </source>
</reference>
<comment type="caution">
    <text evidence="2">The sequence shown here is derived from an EMBL/GenBank/DDBJ whole genome shotgun (WGS) entry which is preliminary data.</text>
</comment>
<accession>A0AA40FC13</accession>
<organism evidence="2 3">
    <name type="scientific">Schizothecium vesticola</name>
    <dbReference type="NCBI Taxonomy" id="314040"/>
    <lineage>
        <taxon>Eukaryota</taxon>
        <taxon>Fungi</taxon>
        <taxon>Dikarya</taxon>
        <taxon>Ascomycota</taxon>
        <taxon>Pezizomycotina</taxon>
        <taxon>Sordariomycetes</taxon>
        <taxon>Sordariomycetidae</taxon>
        <taxon>Sordariales</taxon>
        <taxon>Schizotheciaceae</taxon>
        <taxon>Schizothecium</taxon>
    </lineage>
</organism>
<proteinExistence type="predicted"/>
<keyword evidence="3" id="KW-1185">Reference proteome</keyword>
<evidence type="ECO:0000256" key="1">
    <source>
        <dbReference type="SAM" id="MobiDB-lite"/>
    </source>
</evidence>
<dbReference type="EMBL" id="JAUKUD010000001">
    <property type="protein sequence ID" value="KAK0754900.1"/>
    <property type="molecule type" value="Genomic_DNA"/>
</dbReference>
<name>A0AA40FC13_9PEZI</name>
<sequence length="142" mass="14933">MNTTTPIPVAIFGKDQKIAQSVQEKLLPDIEIVHTCVDPDVALVELPAIFAGKLDSPPASGLGTNAGNPPKKRKAPQAVLFGGGFSDKEFEQVKEAVLAIHPNAPVIKVQKRDVLAAGSFGPNPDAIAKIYRKKLGAAMVTA</sequence>
<evidence type="ECO:0000313" key="2">
    <source>
        <dbReference type="EMBL" id="KAK0754900.1"/>
    </source>
</evidence>
<feature type="region of interest" description="Disordered" evidence="1">
    <location>
        <begin position="53"/>
        <end position="75"/>
    </location>
</feature>
<dbReference type="Proteomes" id="UP001172155">
    <property type="component" value="Unassembled WGS sequence"/>
</dbReference>